<reference evidence="2" key="1">
    <citation type="journal article" date="2020" name="Phytopathology">
        <title>Genome Sequence Resources of Colletotrichum truncatum, C. plurivorum, C. musicola, and C. sojae: Four Species Pathogenic to Soybean (Glycine max).</title>
        <authorList>
            <person name="Rogerio F."/>
            <person name="Boufleur T.R."/>
            <person name="Ciampi-Guillardi M."/>
            <person name="Sukno S.A."/>
            <person name="Thon M.R."/>
            <person name="Massola Junior N.S."/>
            <person name="Baroncelli R."/>
        </authorList>
    </citation>
    <scope>NUCLEOTIDE SEQUENCE</scope>
    <source>
        <strain evidence="2">LFN0074</strain>
    </source>
</reference>
<name>A0A8H6K1B6_9PEZI</name>
<dbReference type="InterPro" id="IPR046925">
    <property type="entry name" value="WD-like_fungi"/>
</dbReference>
<comment type="caution">
    <text evidence="2">The sequence shown here is derived from an EMBL/GenBank/DDBJ whole genome shotgun (WGS) entry which is preliminary data.</text>
</comment>
<accession>A0A8H6K1B6</accession>
<gene>
    <name evidence="2" type="ORF">CMUS01_11038</name>
</gene>
<protein>
    <recommendedName>
        <fullName evidence="1">WD-like domain-containing protein</fullName>
    </recommendedName>
</protein>
<evidence type="ECO:0000313" key="3">
    <source>
        <dbReference type="Proteomes" id="UP000639643"/>
    </source>
</evidence>
<dbReference type="Pfam" id="PF20493">
    <property type="entry name" value="WD-like_fungi"/>
    <property type="match status" value="1"/>
</dbReference>
<proteinExistence type="predicted"/>
<sequence>MGKAELAAVTNTSAPNIVYAEVLKDGLLELYSDPSFPEVNPAEVSKQGDNGPQGAQACGANSVRCSGSNRARTGICGRLFDILGGPSIACRTLPAASHYCWTDVHVTSNNRCCFSWSRRVTTTVTRSLFPAATKIMRQCQVNALVSGWSHDVNLGGVCLRQCLSNRPSGCT</sequence>
<dbReference type="EMBL" id="WIGM01000539">
    <property type="protein sequence ID" value="KAF6822548.1"/>
    <property type="molecule type" value="Genomic_DNA"/>
</dbReference>
<evidence type="ECO:0000259" key="1">
    <source>
        <dbReference type="Pfam" id="PF20493"/>
    </source>
</evidence>
<evidence type="ECO:0000313" key="2">
    <source>
        <dbReference type="EMBL" id="KAF6822548.1"/>
    </source>
</evidence>
<dbReference type="Proteomes" id="UP000639643">
    <property type="component" value="Unassembled WGS sequence"/>
</dbReference>
<keyword evidence="3" id="KW-1185">Reference proteome</keyword>
<organism evidence="2 3">
    <name type="scientific">Colletotrichum musicola</name>
    <dbReference type="NCBI Taxonomy" id="2175873"/>
    <lineage>
        <taxon>Eukaryota</taxon>
        <taxon>Fungi</taxon>
        <taxon>Dikarya</taxon>
        <taxon>Ascomycota</taxon>
        <taxon>Pezizomycotina</taxon>
        <taxon>Sordariomycetes</taxon>
        <taxon>Hypocreomycetidae</taxon>
        <taxon>Glomerellales</taxon>
        <taxon>Glomerellaceae</taxon>
        <taxon>Colletotrichum</taxon>
        <taxon>Colletotrichum orchidearum species complex</taxon>
    </lineage>
</organism>
<feature type="domain" description="WD-like" evidence="1">
    <location>
        <begin position="60"/>
        <end position="170"/>
    </location>
</feature>
<dbReference type="AlphaFoldDB" id="A0A8H6K1B6"/>
<dbReference type="OrthoDB" id="3705032at2759"/>